<organism evidence="1 2">
    <name type="scientific">Vallitalea guaymasensis</name>
    <dbReference type="NCBI Taxonomy" id="1185412"/>
    <lineage>
        <taxon>Bacteria</taxon>
        <taxon>Bacillati</taxon>
        <taxon>Bacillota</taxon>
        <taxon>Clostridia</taxon>
        <taxon>Lachnospirales</taxon>
        <taxon>Vallitaleaceae</taxon>
        <taxon>Vallitalea</taxon>
    </lineage>
</organism>
<keyword evidence="2" id="KW-1185">Reference proteome</keyword>
<dbReference type="Proteomes" id="UP000677305">
    <property type="component" value="Chromosome"/>
</dbReference>
<dbReference type="AlphaFoldDB" id="A0A8J8MD81"/>
<evidence type="ECO:0000313" key="2">
    <source>
        <dbReference type="Proteomes" id="UP000677305"/>
    </source>
</evidence>
<protein>
    <submittedName>
        <fullName evidence="1">DUF1573 domain-containing protein</fullName>
    </submittedName>
</protein>
<sequence length="136" mass="15632">MSNLNHTITEKFQCTVKENDYFNKNILDQLAKLQEVAAKLNKNIIRACTYCGCIEINANNKLYSYNDDINLDMIKILDPHHITGTLCEDCRDRIENDIGSCLYHLACISNSFDLNLNDILLQEMNKVNLLGKFNIE</sequence>
<reference evidence="1 2" key="1">
    <citation type="submission" date="2020-07" db="EMBL/GenBank/DDBJ databases">
        <title>Vallitalea guaymasensis genome.</title>
        <authorList>
            <person name="Postec A."/>
        </authorList>
    </citation>
    <scope>NUCLEOTIDE SEQUENCE [LARGE SCALE GENOMIC DNA]</scope>
    <source>
        <strain evidence="1 2">Ra1766G1</strain>
    </source>
</reference>
<proteinExistence type="predicted"/>
<dbReference type="OrthoDB" id="2988649at2"/>
<dbReference type="KEGG" id="vgu:HYG85_17145"/>
<evidence type="ECO:0000313" key="1">
    <source>
        <dbReference type="EMBL" id="QUH30540.1"/>
    </source>
</evidence>
<name>A0A8J8MD81_9FIRM</name>
<dbReference type="EMBL" id="CP058561">
    <property type="protein sequence ID" value="QUH30540.1"/>
    <property type="molecule type" value="Genomic_DNA"/>
</dbReference>
<gene>
    <name evidence="1" type="ORF">HYG85_17145</name>
</gene>
<accession>A0A8J8MD81</accession>
<dbReference type="RefSeq" id="WP_113674269.1">
    <property type="nucleotide sequence ID" value="NZ_CAJXUH010000001.1"/>
</dbReference>